<sequence length="253" mass="27549">MEALDALLVVYAPETVSGILSWVVVSFPRRAPANTGARATRTGTEFDAAAMSGQWSCGNEPCTGQCSAWGFGHFTTFDGTTLDFLGDCEYVFSRGQFRKQFFEVAIQNVPCEGEDAVTCFLAVSLTVGNGNSSESLMLPRDKRPLATHLMKSSSWGLFRVFSIPEFGLKLHWDLGTRLYLFLDPKWSDAVTGLCGNFNGKTSDDFLPPSSQLPENDAATFADSWKTQSQCKPALSSEWVKASGPGRKLVLGVD</sequence>
<evidence type="ECO:0000256" key="2">
    <source>
        <dbReference type="ARBA" id="ARBA00023180"/>
    </source>
</evidence>
<evidence type="ECO:0000313" key="3">
    <source>
        <dbReference type="EMBL" id="CAD7233540.1"/>
    </source>
</evidence>
<dbReference type="EMBL" id="OB666477">
    <property type="protein sequence ID" value="CAD7233540.1"/>
    <property type="molecule type" value="Genomic_DNA"/>
</dbReference>
<dbReference type="OrthoDB" id="6262482at2759"/>
<dbReference type="PANTHER" id="PTHR11339:SF409">
    <property type="match status" value="1"/>
</dbReference>
<name>A0A7R8WKP6_9CRUS</name>
<dbReference type="GO" id="GO:0005615">
    <property type="term" value="C:extracellular space"/>
    <property type="evidence" value="ECO:0007669"/>
    <property type="project" value="TreeGrafter"/>
</dbReference>
<dbReference type="AlphaFoldDB" id="A0A7R8WKP6"/>
<dbReference type="InterPro" id="IPR001846">
    <property type="entry name" value="VWF_type-D"/>
</dbReference>
<dbReference type="PROSITE" id="PS51233">
    <property type="entry name" value="VWFD"/>
    <property type="match status" value="1"/>
</dbReference>
<organism evidence="3">
    <name type="scientific">Cyprideis torosa</name>
    <dbReference type="NCBI Taxonomy" id="163714"/>
    <lineage>
        <taxon>Eukaryota</taxon>
        <taxon>Metazoa</taxon>
        <taxon>Ecdysozoa</taxon>
        <taxon>Arthropoda</taxon>
        <taxon>Crustacea</taxon>
        <taxon>Oligostraca</taxon>
        <taxon>Ostracoda</taxon>
        <taxon>Podocopa</taxon>
        <taxon>Podocopida</taxon>
        <taxon>Cytherocopina</taxon>
        <taxon>Cytheroidea</taxon>
        <taxon>Cytherideidae</taxon>
        <taxon>Cyprideis</taxon>
    </lineage>
</organism>
<dbReference type="PANTHER" id="PTHR11339">
    <property type="entry name" value="EXTRACELLULAR MATRIX GLYCOPROTEIN RELATED"/>
    <property type="match status" value="1"/>
</dbReference>
<dbReference type="InterPro" id="IPR050780">
    <property type="entry name" value="Mucin_vWF_Thrombospondin_sf"/>
</dbReference>
<dbReference type="Pfam" id="PF00094">
    <property type="entry name" value="VWD"/>
    <property type="match status" value="1"/>
</dbReference>
<evidence type="ECO:0000256" key="1">
    <source>
        <dbReference type="ARBA" id="ARBA00023157"/>
    </source>
</evidence>
<dbReference type="GO" id="GO:0031012">
    <property type="term" value="C:extracellular matrix"/>
    <property type="evidence" value="ECO:0007669"/>
    <property type="project" value="TreeGrafter"/>
</dbReference>
<proteinExistence type="predicted"/>
<gene>
    <name evidence="3" type="ORF">CTOB1V02_LOCUS11361</name>
</gene>
<accession>A0A7R8WKP6</accession>
<protein>
    <submittedName>
        <fullName evidence="3">Uncharacterized protein</fullName>
    </submittedName>
</protein>
<dbReference type="SMART" id="SM00216">
    <property type="entry name" value="VWD"/>
    <property type="match status" value="1"/>
</dbReference>
<reference evidence="3" key="1">
    <citation type="submission" date="2020-11" db="EMBL/GenBank/DDBJ databases">
        <authorList>
            <person name="Tran Van P."/>
        </authorList>
    </citation>
    <scope>NUCLEOTIDE SEQUENCE</scope>
</reference>
<keyword evidence="1" id="KW-1015">Disulfide bond</keyword>
<keyword evidence="2" id="KW-0325">Glycoprotein</keyword>